<name>A0AAV7VPV2_PLEWA</name>
<feature type="compositionally biased region" description="Polar residues" evidence="1">
    <location>
        <begin position="68"/>
        <end position="80"/>
    </location>
</feature>
<gene>
    <name evidence="2" type="ORF">NDU88_006457</name>
</gene>
<dbReference type="Proteomes" id="UP001066276">
    <property type="component" value="Chromosome 2_1"/>
</dbReference>
<organism evidence="2 3">
    <name type="scientific">Pleurodeles waltl</name>
    <name type="common">Iberian ribbed newt</name>
    <dbReference type="NCBI Taxonomy" id="8319"/>
    <lineage>
        <taxon>Eukaryota</taxon>
        <taxon>Metazoa</taxon>
        <taxon>Chordata</taxon>
        <taxon>Craniata</taxon>
        <taxon>Vertebrata</taxon>
        <taxon>Euteleostomi</taxon>
        <taxon>Amphibia</taxon>
        <taxon>Batrachia</taxon>
        <taxon>Caudata</taxon>
        <taxon>Salamandroidea</taxon>
        <taxon>Salamandridae</taxon>
        <taxon>Pleurodelinae</taxon>
        <taxon>Pleurodeles</taxon>
    </lineage>
</organism>
<protein>
    <submittedName>
        <fullName evidence="2">Uncharacterized protein</fullName>
    </submittedName>
</protein>
<evidence type="ECO:0000256" key="1">
    <source>
        <dbReference type="SAM" id="MobiDB-lite"/>
    </source>
</evidence>
<evidence type="ECO:0000313" key="2">
    <source>
        <dbReference type="EMBL" id="KAJ1202660.1"/>
    </source>
</evidence>
<keyword evidence="3" id="KW-1185">Reference proteome</keyword>
<feature type="compositionally biased region" description="Basic and acidic residues" evidence="1">
    <location>
        <begin position="12"/>
        <end position="22"/>
    </location>
</feature>
<comment type="caution">
    <text evidence="2">The sequence shown here is derived from an EMBL/GenBank/DDBJ whole genome shotgun (WGS) entry which is preliminary data.</text>
</comment>
<accession>A0AAV7VPV2</accession>
<feature type="compositionally biased region" description="Basic residues" evidence="1">
    <location>
        <begin position="101"/>
        <end position="114"/>
    </location>
</feature>
<feature type="compositionally biased region" description="Basic residues" evidence="1">
    <location>
        <begin position="57"/>
        <end position="67"/>
    </location>
</feature>
<sequence length="114" mass="12630">MQRPQDVGTPEESERRPPEPRRFNICAEADGPIHPLTGLRSSQTGWEGHPRSQASRHSGKVSRKKNGGHQQQEEASSLSALTGPCPRGSQRPYQPPAGPRGGRRRQHRPRSQEA</sequence>
<dbReference type="EMBL" id="JANPWB010000003">
    <property type="protein sequence ID" value="KAJ1202660.1"/>
    <property type="molecule type" value="Genomic_DNA"/>
</dbReference>
<feature type="region of interest" description="Disordered" evidence="1">
    <location>
        <begin position="1"/>
        <end position="114"/>
    </location>
</feature>
<proteinExistence type="predicted"/>
<evidence type="ECO:0000313" key="3">
    <source>
        <dbReference type="Proteomes" id="UP001066276"/>
    </source>
</evidence>
<reference evidence="2" key="1">
    <citation type="journal article" date="2022" name="bioRxiv">
        <title>Sequencing and chromosome-scale assembly of the giantPleurodeles waltlgenome.</title>
        <authorList>
            <person name="Brown T."/>
            <person name="Elewa A."/>
            <person name="Iarovenko S."/>
            <person name="Subramanian E."/>
            <person name="Araus A.J."/>
            <person name="Petzold A."/>
            <person name="Susuki M."/>
            <person name="Suzuki K.-i.T."/>
            <person name="Hayashi T."/>
            <person name="Toyoda A."/>
            <person name="Oliveira C."/>
            <person name="Osipova E."/>
            <person name="Leigh N.D."/>
            <person name="Simon A."/>
            <person name="Yun M.H."/>
        </authorList>
    </citation>
    <scope>NUCLEOTIDE SEQUENCE</scope>
    <source>
        <strain evidence="2">20211129_DDA</strain>
        <tissue evidence="2">Liver</tissue>
    </source>
</reference>
<dbReference type="AlphaFoldDB" id="A0AAV7VPV2"/>